<dbReference type="SUPFAM" id="SSF53448">
    <property type="entry name" value="Nucleotide-diphospho-sugar transferases"/>
    <property type="match status" value="1"/>
</dbReference>
<dbReference type="InterPro" id="IPR018357">
    <property type="entry name" value="Hexapep_transf_CS"/>
</dbReference>
<comment type="similarity">
    <text evidence="3 18">In the N-terminal section; belongs to the N-acetylglucosamine-1-phosphate uridyltransferase family.</text>
</comment>
<dbReference type="GO" id="GO:0009245">
    <property type="term" value="P:lipid A biosynthetic process"/>
    <property type="evidence" value="ECO:0007669"/>
    <property type="project" value="UniProtKB-UniRule"/>
</dbReference>
<dbReference type="EMBL" id="AP017378">
    <property type="protein sequence ID" value="BBD09656.1"/>
    <property type="molecule type" value="Genomic_DNA"/>
</dbReference>
<dbReference type="AlphaFoldDB" id="A0A2Z6B2K0"/>
<gene>
    <name evidence="18 20" type="primary">glmU</name>
    <name evidence="20" type="ORF">DFE_2930</name>
</gene>
<keyword evidence="13 18" id="KW-0012">Acyltransferase</keyword>
<keyword evidence="9 18" id="KW-0460">Magnesium</keyword>
<evidence type="ECO:0000313" key="21">
    <source>
        <dbReference type="Proteomes" id="UP000269883"/>
    </source>
</evidence>
<evidence type="ECO:0000259" key="19">
    <source>
        <dbReference type="Pfam" id="PF12804"/>
    </source>
</evidence>
<keyword evidence="12 18" id="KW-0511">Multifunctional enzyme</keyword>
<evidence type="ECO:0000256" key="12">
    <source>
        <dbReference type="ARBA" id="ARBA00023268"/>
    </source>
</evidence>
<evidence type="ECO:0000256" key="10">
    <source>
        <dbReference type="ARBA" id="ARBA00022960"/>
    </source>
</evidence>
<feature type="binding site" evidence="18">
    <location>
        <position position="111"/>
    </location>
    <ligand>
        <name>Mg(2+)</name>
        <dbReference type="ChEBI" id="CHEBI:18420"/>
    </ligand>
</feature>
<feature type="binding site" evidence="18">
    <location>
        <position position="180"/>
    </location>
    <ligand>
        <name>UDP-N-acetyl-alpha-D-glucosamine</name>
        <dbReference type="ChEBI" id="CHEBI:57705"/>
    </ligand>
</feature>
<dbReference type="NCBIfam" id="TIGR01173">
    <property type="entry name" value="glmU"/>
    <property type="match status" value="1"/>
</dbReference>
<dbReference type="PROSITE" id="PS00101">
    <property type="entry name" value="HEXAPEP_TRANSFERASES"/>
    <property type="match status" value="1"/>
</dbReference>
<evidence type="ECO:0000256" key="8">
    <source>
        <dbReference type="ARBA" id="ARBA00022737"/>
    </source>
</evidence>
<keyword evidence="14 18" id="KW-0961">Cell wall biogenesis/degradation</keyword>
<feature type="binding site" evidence="18">
    <location>
        <position position="362"/>
    </location>
    <ligand>
        <name>UDP-N-acetyl-alpha-D-glucosamine</name>
        <dbReference type="ChEBI" id="CHEBI:57705"/>
    </ligand>
</feature>
<feature type="region of interest" description="Linker" evidence="18">
    <location>
        <begin position="241"/>
        <end position="261"/>
    </location>
</feature>
<keyword evidence="6 18" id="KW-0548">Nucleotidyltransferase</keyword>
<dbReference type="SUPFAM" id="SSF51161">
    <property type="entry name" value="Trimeric LpxA-like enzymes"/>
    <property type="match status" value="1"/>
</dbReference>
<evidence type="ECO:0000256" key="16">
    <source>
        <dbReference type="ARBA" id="ARBA00048493"/>
    </source>
</evidence>
<evidence type="ECO:0000256" key="11">
    <source>
        <dbReference type="ARBA" id="ARBA00022984"/>
    </source>
</evidence>
<accession>A0A2Z6B2K0</accession>
<dbReference type="InterPro" id="IPR038009">
    <property type="entry name" value="GlmU_C_LbH"/>
</dbReference>
<feature type="binding site" evidence="18">
    <location>
        <position position="416"/>
    </location>
    <ligand>
        <name>acetyl-CoA</name>
        <dbReference type="ChEBI" id="CHEBI:57288"/>
    </ligand>
</feature>
<feature type="binding site" evidence="18">
    <location>
        <position position="80"/>
    </location>
    <ligand>
        <name>UDP-N-acetyl-alpha-D-glucosamine</name>
        <dbReference type="ChEBI" id="CHEBI:57705"/>
    </ligand>
</feature>
<dbReference type="GO" id="GO:0005737">
    <property type="term" value="C:cytoplasm"/>
    <property type="evidence" value="ECO:0007669"/>
    <property type="project" value="UniProtKB-SubCell"/>
</dbReference>
<keyword evidence="10 18" id="KW-0133">Cell shape</keyword>
<dbReference type="Pfam" id="PF00132">
    <property type="entry name" value="Hexapep"/>
    <property type="match status" value="1"/>
</dbReference>
<feature type="binding site" evidence="18">
    <location>
        <position position="391"/>
    </location>
    <ligand>
        <name>acetyl-CoA</name>
        <dbReference type="ChEBI" id="CHEBI:57288"/>
    </ligand>
</feature>
<dbReference type="CDD" id="cd03353">
    <property type="entry name" value="LbH_GlmU_C"/>
    <property type="match status" value="1"/>
</dbReference>
<proteinExistence type="inferred from homology"/>
<keyword evidence="5 18" id="KW-0808">Transferase</keyword>
<comment type="similarity">
    <text evidence="2 18">In the C-terminal section; belongs to the transferase hexapeptide repeat family.</text>
</comment>
<name>A0A2Z6B2K0_9BACT</name>
<keyword evidence="11 18" id="KW-0573">Peptidoglycan synthesis</keyword>
<feature type="binding site" evidence="18">
    <location>
        <position position="238"/>
    </location>
    <ligand>
        <name>Mg(2+)</name>
        <dbReference type="ChEBI" id="CHEBI:18420"/>
    </ligand>
</feature>
<keyword evidence="4 18" id="KW-0963">Cytoplasm</keyword>
<dbReference type="GO" id="GO:0016020">
    <property type="term" value="C:membrane"/>
    <property type="evidence" value="ECO:0007669"/>
    <property type="project" value="GOC"/>
</dbReference>
<feature type="binding site" evidence="18">
    <location>
        <position position="451"/>
    </location>
    <ligand>
        <name>acetyl-CoA</name>
        <dbReference type="ChEBI" id="CHEBI:57288"/>
    </ligand>
</feature>
<feature type="domain" description="MobA-like NTP transferase" evidence="19">
    <location>
        <begin position="12"/>
        <end position="138"/>
    </location>
</feature>
<keyword evidence="8 18" id="KW-0677">Repeat</keyword>
<dbReference type="GO" id="GO:0006048">
    <property type="term" value="P:UDP-N-acetylglucosamine biosynthetic process"/>
    <property type="evidence" value="ECO:0007669"/>
    <property type="project" value="UniProtKB-UniPathway"/>
</dbReference>
<dbReference type="InterPro" id="IPR050065">
    <property type="entry name" value="GlmU-like"/>
</dbReference>
<dbReference type="PANTHER" id="PTHR43584">
    <property type="entry name" value="NUCLEOTIDYL TRANSFERASE"/>
    <property type="match status" value="1"/>
</dbReference>
<comment type="cofactor">
    <cofactor evidence="18">
        <name>Mg(2+)</name>
        <dbReference type="ChEBI" id="CHEBI:18420"/>
    </cofactor>
    <text evidence="18">Binds 1 Mg(2+) ion per subunit.</text>
</comment>
<feature type="binding site" evidence="18">
    <location>
        <position position="377"/>
    </location>
    <ligand>
        <name>UDP-N-acetyl-alpha-D-glucosamine</name>
        <dbReference type="ChEBI" id="CHEBI:57705"/>
    </ligand>
</feature>
<dbReference type="EC" id="2.7.7.23" evidence="18"/>
<feature type="binding site" evidence="18">
    <location>
        <position position="434"/>
    </location>
    <ligand>
        <name>acetyl-CoA</name>
        <dbReference type="ChEBI" id="CHEBI:57288"/>
    </ligand>
</feature>
<evidence type="ECO:0000256" key="1">
    <source>
        <dbReference type="ARBA" id="ARBA00004496"/>
    </source>
</evidence>
<keyword evidence="21" id="KW-1185">Reference proteome</keyword>
<evidence type="ECO:0000313" key="20">
    <source>
        <dbReference type="EMBL" id="BBD09656.1"/>
    </source>
</evidence>
<comment type="subunit">
    <text evidence="18">Homotrimer.</text>
</comment>
<dbReference type="KEGG" id="dfl:DFE_2930"/>
<feature type="binding site" evidence="18">
    <location>
        <position position="163"/>
    </location>
    <ligand>
        <name>UDP-N-acetyl-alpha-D-glucosamine</name>
        <dbReference type="ChEBI" id="CHEBI:57705"/>
    </ligand>
</feature>
<dbReference type="Pfam" id="PF12804">
    <property type="entry name" value="NTP_transf_3"/>
    <property type="match status" value="1"/>
</dbReference>
<comment type="function">
    <text evidence="17 18">Catalyzes the last two sequential reactions in the de novo biosynthetic pathway for UDP-N-acetylglucosamine (UDP-GlcNAc). The C-terminal domain catalyzes the transfer of acetyl group from acetyl coenzyme A to glucosamine-1-phosphate (GlcN-1-P) to produce N-acetylglucosamine-1-phosphate (GlcNAc-1-P), which is converted into UDP-GlcNAc by the transfer of uridine 5-monophosphate (from uridine 5-triphosphate), a reaction catalyzed by the N-terminal domain.</text>
</comment>
<evidence type="ECO:0000256" key="2">
    <source>
        <dbReference type="ARBA" id="ARBA00007707"/>
    </source>
</evidence>
<dbReference type="InterPro" id="IPR001451">
    <property type="entry name" value="Hexapep"/>
</dbReference>
<feature type="binding site" evidence="18">
    <location>
        <begin position="85"/>
        <end position="86"/>
    </location>
    <ligand>
        <name>UDP-N-acetyl-alpha-D-glucosamine</name>
        <dbReference type="ChEBI" id="CHEBI:57705"/>
    </ligand>
</feature>
<feature type="region of interest" description="N-acetyltransferase" evidence="18">
    <location>
        <begin position="262"/>
        <end position="462"/>
    </location>
</feature>
<comment type="subcellular location">
    <subcellularLocation>
        <location evidence="1 18">Cytoplasm</location>
    </subcellularLocation>
</comment>
<comment type="pathway">
    <text evidence="18">Nucleotide-sugar biosynthesis; UDP-N-acetyl-alpha-D-glucosamine biosynthesis; N-acetyl-alpha-D-glucosamine 1-phosphate from alpha-D-glucosamine 6-phosphate (route II): step 2/2.</text>
</comment>
<dbReference type="OrthoDB" id="9775031at2"/>
<feature type="binding site" evidence="18">
    <location>
        <begin position="397"/>
        <end position="398"/>
    </location>
    <ligand>
        <name>acetyl-CoA</name>
        <dbReference type="ChEBI" id="CHEBI:57288"/>
    </ligand>
</feature>
<dbReference type="GO" id="GO:0003977">
    <property type="term" value="F:UDP-N-acetylglucosamine diphosphorylase activity"/>
    <property type="evidence" value="ECO:0007669"/>
    <property type="project" value="UniProtKB-UniRule"/>
</dbReference>
<protein>
    <recommendedName>
        <fullName evidence="18">Bifunctional protein GlmU</fullName>
    </recommendedName>
    <domain>
        <recommendedName>
            <fullName evidence="18">UDP-N-acetylglucosamine pyrophosphorylase</fullName>
            <ecNumber evidence="18">2.7.7.23</ecNumber>
        </recommendedName>
        <alternativeName>
            <fullName evidence="18">N-acetylglucosamine-1-phosphate uridyltransferase</fullName>
        </alternativeName>
    </domain>
    <domain>
        <recommendedName>
            <fullName evidence="18">Glucosamine-1-phosphate N-acetyltransferase</fullName>
            <ecNumber evidence="18">2.3.1.157</ecNumber>
        </recommendedName>
    </domain>
</protein>
<dbReference type="Gene3D" id="2.160.10.10">
    <property type="entry name" value="Hexapeptide repeat proteins"/>
    <property type="match status" value="1"/>
</dbReference>
<feature type="binding site" evidence="18">
    <location>
        <position position="388"/>
    </location>
    <ligand>
        <name>UDP-N-acetyl-alpha-D-glucosamine</name>
        <dbReference type="ChEBI" id="CHEBI:57705"/>
    </ligand>
</feature>
<comment type="catalytic activity">
    <reaction evidence="16 18">
        <text>N-acetyl-alpha-D-glucosamine 1-phosphate + UTP + H(+) = UDP-N-acetyl-alpha-D-glucosamine + diphosphate</text>
        <dbReference type="Rhea" id="RHEA:13509"/>
        <dbReference type="ChEBI" id="CHEBI:15378"/>
        <dbReference type="ChEBI" id="CHEBI:33019"/>
        <dbReference type="ChEBI" id="CHEBI:46398"/>
        <dbReference type="ChEBI" id="CHEBI:57705"/>
        <dbReference type="ChEBI" id="CHEBI:57776"/>
        <dbReference type="EC" id="2.7.7.23"/>
    </reaction>
</comment>
<dbReference type="PANTHER" id="PTHR43584:SF3">
    <property type="entry name" value="BIFUNCTIONAL PROTEIN GLMU"/>
    <property type="match status" value="1"/>
</dbReference>
<dbReference type="GO" id="GO:0071555">
    <property type="term" value="P:cell wall organization"/>
    <property type="evidence" value="ECO:0007669"/>
    <property type="project" value="UniProtKB-KW"/>
</dbReference>
<dbReference type="InterPro" id="IPR029044">
    <property type="entry name" value="Nucleotide-diphossugar_trans"/>
</dbReference>
<dbReference type="GO" id="GO:0019134">
    <property type="term" value="F:glucosamine-1-phosphate N-acetyltransferase activity"/>
    <property type="evidence" value="ECO:0007669"/>
    <property type="project" value="UniProtKB-UniRule"/>
</dbReference>
<evidence type="ECO:0000256" key="15">
    <source>
        <dbReference type="ARBA" id="ARBA00048247"/>
    </source>
</evidence>
<evidence type="ECO:0000256" key="13">
    <source>
        <dbReference type="ARBA" id="ARBA00023315"/>
    </source>
</evidence>
<dbReference type="GO" id="GO:0008360">
    <property type="term" value="P:regulation of cell shape"/>
    <property type="evidence" value="ECO:0007669"/>
    <property type="project" value="UniProtKB-KW"/>
</dbReference>
<sequence>MATAFDGKGLAALVLAAGKGTRMRSEKPKVLHTLLDVSMLGYVYDALDAIPPETLLTVIGHGSEQVKNTFPQRESGFILQTRQLGTGHALQTAWKQLEERAPETVLVVNGDTPLISTASLIALVDTFRADQADLAFLTVSLNDAGAYGRVVRNADDSVAAIIEAKDYDEILHGPENGEINAGIYALRMSAIKPLLELLSDDNASGEFYITDLIALGVERGLKVRAVRGGQDLSLLGVNSPAELVAAEDLLRQRIVNAHLNNGVIIRQPAQAIIGPKVILEPGCELAGPCELIGDCSVAAGASIGPNVWIKDSHIGTGSIIKPFSHLEEARVDRDCQIGPYARLRPQAVVEDQARVGNFVEMKKAILHQGAKASHLTYLGDAEVGAGANIGAGTITCNYDGVNKHRTVIGEKAFIGSNTALVAPVTIGKGAVVGAGSVITKNVEPETLAITRSKQKSLPWPKK</sequence>
<dbReference type="UniPathway" id="UPA00113">
    <property type="reaction ID" value="UER00532"/>
</dbReference>
<comment type="caution">
    <text evidence="18">Lacks conserved residue(s) required for the propagation of feature annotation.</text>
</comment>
<evidence type="ECO:0000256" key="6">
    <source>
        <dbReference type="ARBA" id="ARBA00022695"/>
    </source>
</evidence>
<organism evidence="20 21">
    <name type="scientific">Desulfovibrio ferrophilus</name>
    <dbReference type="NCBI Taxonomy" id="241368"/>
    <lineage>
        <taxon>Bacteria</taxon>
        <taxon>Pseudomonadati</taxon>
        <taxon>Thermodesulfobacteriota</taxon>
        <taxon>Desulfovibrionia</taxon>
        <taxon>Desulfovibrionales</taxon>
        <taxon>Desulfovibrionaceae</taxon>
        <taxon>Desulfovibrio</taxon>
    </lineage>
</organism>
<evidence type="ECO:0000256" key="9">
    <source>
        <dbReference type="ARBA" id="ARBA00022842"/>
    </source>
</evidence>
<feature type="binding site" evidence="18">
    <location>
        <position position="238"/>
    </location>
    <ligand>
        <name>UDP-N-acetyl-alpha-D-glucosamine</name>
        <dbReference type="ChEBI" id="CHEBI:57705"/>
    </ligand>
</feature>
<feature type="binding site" evidence="18">
    <location>
        <position position="148"/>
    </location>
    <ligand>
        <name>UDP-N-acetyl-alpha-D-glucosamine</name>
        <dbReference type="ChEBI" id="CHEBI:57705"/>
    </ligand>
</feature>
<feature type="region of interest" description="Pyrophosphorylase" evidence="18">
    <location>
        <begin position="1"/>
        <end position="240"/>
    </location>
</feature>
<feature type="binding site" evidence="18">
    <location>
        <begin position="15"/>
        <end position="18"/>
    </location>
    <ligand>
        <name>UDP-N-acetyl-alpha-D-glucosamine</name>
        <dbReference type="ChEBI" id="CHEBI:57705"/>
    </ligand>
</feature>
<dbReference type="Proteomes" id="UP000269883">
    <property type="component" value="Chromosome"/>
</dbReference>
<evidence type="ECO:0000256" key="14">
    <source>
        <dbReference type="ARBA" id="ARBA00023316"/>
    </source>
</evidence>
<feature type="binding site" evidence="18">
    <location>
        <position position="29"/>
    </location>
    <ligand>
        <name>UDP-N-acetyl-alpha-D-glucosamine</name>
        <dbReference type="ChEBI" id="CHEBI:57705"/>
    </ligand>
</feature>
<dbReference type="Gene3D" id="3.90.550.10">
    <property type="entry name" value="Spore Coat Polysaccharide Biosynthesis Protein SpsA, Chain A"/>
    <property type="match status" value="1"/>
</dbReference>
<dbReference type="InterPro" id="IPR011004">
    <property type="entry name" value="Trimer_LpxA-like_sf"/>
</dbReference>
<dbReference type="CDD" id="cd02540">
    <property type="entry name" value="GT2_GlmU_N_bac"/>
    <property type="match status" value="1"/>
</dbReference>
<evidence type="ECO:0000256" key="18">
    <source>
        <dbReference type="HAMAP-Rule" id="MF_01631"/>
    </source>
</evidence>
<dbReference type="GO" id="GO:0009252">
    <property type="term" value="P:peptidoglycan biosynthetic process"/>
    <property type="evidence" value="ECO:0007669"/>
    <property type="project" value="UniProtKB-UniRule"/>
</dbReference>
<dbReference type="UniPathway" id="UPA00973"/>
<evidence type="ECO:0000256" key="4">
    <source>
        <dbReference type="ARBA" id="ARBA00022490"/>
    </source>
</evidence>
<reference evidence="20 21" key="1">
    <citation type="journal article" date="2018" name="Sci. Adv.">
        <title>Multi-heme cytochromes provide a pathway for survival in energy-limited environments.</title>
        <authorList>
            <person name="Deng X."/>
            <person name="Dohmae N."/>
            <person name="Nealson K.H."/>
            <person name="Hashimoto K."/>
            <person name="Okamoto A."/>
        </authorList>
    </citation>
    <scope>NUCLEOTIDE SEQUENCE [LARGE SCALE GENOMIC DNA]</scope>
    <source>
        <strain evidence="20 21">IS5</strain>
    </source>
</reference>
<dbReference type="GO" id="GO:0000287">
    <property type="term" value="F:magnesium ion binding"/>
    <property type="evidence" value="ECO:0007669"/>
    <property type="project" value="UniProtKB-UniRule"/>
</dbReference>
<feature type="active site" description="Proton acceptor" evidence="18">
    <location>
        <position position="374"/>
    </location>
</feature>
<dbReference type="GO" id="GO:0000902">
    <property type="term" value="P:cell morphogenesis"/>
    <property type="evidence" value="ECO:0007669"/>
    <property type="project" value="UniProtKB-UniRule"/>
</dbReference>
<evidence type="ECO:0000256" key="7">
    <source>
        <dbReference type="ARBA" id="ARBA00022723"/>
    </source>
</evidence>
<evidence type="ECO:0000256" key="17">
    <source>
        <dbReference type="ARBA" id="ARBA00049628"/>
    </source>
</evidence>
<dbReference type="EC" id="2.3.1.157" evidence="18"/>
<dbReference type="NCBIfam" id="NF010936">
    <property type="entry name" value="PRK14356.1"/>
    <property type="match status" value="1"/>
</dbReference>
<dbReference type="RefSeq" id="WP_126381514.1">
    <property type="nucleotide sequence ID" value="NZ_AP017378.1"/>
</dbReference>
<dbReference type="HAMAP" id="MF_01631">
    <property type="entry name" value="GlmU"/>
    <property type="match status" value="1"/>
</dbReference>
<comment type="pathway">
    <text evidence="18">Bacterial outer membrane biogenesis; LPS lipid A biosynthesis.</text>
</comment>
<comment type="pathway">
    <text evidence="18">Nucleotide-sugar biosynthesis; UDP-N-acetyl-alpha-D-glucosamine biosynthesis; UDP-N-acetyl-alpha-D-glucosamine from N-acetyl-alpha-D-glucosamine 1-phosphate: step 1/1.</text>
</comment>
<evidence type="ECO:0000256" key="3">
    <source>
        <dbReference type="ARBA" id="ARBA00007947"/>
    </source>
</evidence>
<dbReference type="InterPro" id="IPR005882">
    <property type="entry name" value="Bifunctional_GlmU"/>
</dbReference>
<comment type="catalytic activity">
    <reaction evidence="15 18">
        <text>alpha-D-glucosamine 1-phosphate + acetyl-CoA = N-acetyl-alpha-D-glucosamine 1-phosphate + CoA + H(+)</text>
        <dbReference type="Rhea" id="RHEA:13725"/>
        <dbReference type="ChEBI" id="CHEBI:15378"/>
        <dbReference type="ChEBI" id="CHEBI:57287"/>
        <dbReference type="ChEBI" id="CHEBI:57288"/>
        <dbReference type="ChEBI" id="CHEBI:57776"/>
        <dbReference type="ChEBI" id="CHEBI:58516"/>
        <dbReference type="EC" id="2.3.1.157"/>
    </reaction>
</comment>
<dbReference type="InterPro" id="IPR025877">
    <property type="entry name" value="MobA-like_NTP_Trfase"/>
</dbReference>
<evidence type="ECO:0000256" key="5">
    <source>
        <dbReference type="ARBA" id="ARBA00022679"/>
    </source>
</evidence>
<keyword evidence="7 18" id="KW-0479">Metal-binding</keyword>
<feature type="binding site" evidence="18">
    <location>
        <position position="344"/>
    </location>
    <ligand>
        <name>UDP-N-acetyl-alpha-D-glucosamine</name>
        <dbReference type="ChEBI" id="CHEBI:57705"/>
    </ligand>
</feature>